<evidence type="ECO:0000313" key="2">
    <source>
        <dbReference type="Proteomes" id="UP000265703"/>
    </source>
</evidence>
<dbReference type="AlphaFoldDB" id="A0A397SJ99"/>
<accession>A0A397SJ99</accession>
<proteinExistence type="predicted"/>
<organism evidence="1 2">
    <name type="scientific">Glomus cerebriforme</name>
    <dbReference type="NCBI Taxonomy" id="658196"/>
    <lineage>
        <taxon>Eukaryota</taxon>
        <taxon>Fungi</taxon>
        <taxon>Fungi incertae sedis</taxon>
        <taxon>Mucoromycota</taxon>
        <taxon>Glomeromycotina</taxon>
        <taxon>Glomeromycetes</taxon>
        <taxon>Glomerales</taxon>
        <taxon>Glomeraceae</taxon>
        <taxon>Glomus</taxon>
    </lineage>
</organism>
<reference evidence="1 2" key="1">
    <citation type="submission" date="2018-06" db="EMBL/GenBank/DDBJ databases">
        <title>Comparative genomics reveals the genomic features of Rhizophagus irregularis, R. cerebriforme, R. diaphanum and Gigaspora rosea, and their symbiotic lifestyle signature.</title>
        <authorList>
            <person name="Morin E."/>
            <person name="San Clemente H."/>
            <person name="Chen E.C.H."/>
            <person name="De La Providencia I."/>
            <person name="Hainaut M."/>
            <person name="Kuo A."/>
            <person name="Kohler A."/>
            <person name="Murat C."/>
            <person name="Tang N."/>
            <person name="Roy S."/>
            <person name="Loubradou J."/>
            <person name="Henrissat B."/>
            <person name="Grigoriev I.V."/>
            <person name="Corradi N."/>
            <person name="Roux C."/>
            <person name="Martin F.M."/>
        </authorList>
    </citation>
    <scope>NUCLEOTIDE SEQUENCE [LARGE SCALE GENOMIC DNA]</scope>
    <source>
        <strain evidence="1 2">DAOM 227022</strain>
    </source>
</reference>
<evidence type="ECO:0000313" key="1">
    <source>
        <dbReference type="EMBL" id="RIA84716.1"/>
    </source>
</evidence>
<comment type="caution">
    <text evidence="1">The sequence shown here is derived from an EMBL/GenBank/DDBJ whole genome shotgun (WGS) entry which is preliminary data.</text>
</comment>
<keyword evidence="2" id="KW-1185">Reference proteome</keyword>
<sequence>MGRKNGKFSVLLIRYWNQKWFSELFSLEWEGKTFDTEIRNVLFAFGLVREIENDSSSVRALGIRKWFLDFVSGMEVSSRNSHLMHLLKELLVEMFRSCQNFLFGT</sequence>
<dbReference type="Proteomes" id="UP000265703">
    <property type="component" value="Unassembled WGS sequence"/>
</dbReference>
<gene>
    <name evidence="1" type="ORF">C1645_831836</name>
</gene>
<dbReference type="EMBL" id="QKYT01000472">
    <property type="protein sequence ID" value="RIA84716.1"/>
    <property type="molecule type" value="Genomic_DNA"/>
</dbReference>
<dbReference type="SUPFAM" id="SSF101327">
    <property type="entry name" value="YgfB-like"/>
    <property type="match status" value="1"/>
</dbReference>
<protein>
    <submittedName>
        <fullName evidence="1">Uncharacterized protein</fullName>
    </submittedName>
</protein>
<name>A0A397SJ99_9GLOM</name>
<dbReference type="InterPro" id="IPR036255">
    <property type="entry name" value="YgfB-like_sf"/>
</dbReference>